<sequence length="375" mass="44921">MSKKISDYFKIEPKLFTKCDLNQEDPRSLPQIKNEKEERFDIDLDEIEKSNSQTILKDIKKEILKIKSDQKSLNIKEELTQVQCKFCNKKLSQNYITDHVNRLHSEKIKISCDICNRKFLNTKSLMKHMEGLHGKEFFNVNEKFECDFDGKSFKNKQCITLHMKVHRLKIKCEFCEVELNERSMNGHIRTVHENFRKFQCKMCPKSFKIQKHLDLHIRVHDKKFSCKYCSGLYPSKQRLNDHIKHIHEYTMKFKCEICDKKFKQKQNLKSHQKTHDKNRLMLLKCQKCDFATDNNTSLKRHYKMHERVEKKVAVMINPFKCQKCPTFCKSKKSLSHHMLTVHPKHLVQCDLCGKYSKVKKNLKKHILLHFKTRKI</sequence>
<dbReference type="PANTHER" id="PTHR24384">
    <property type="entry name" value="FINGER PUTATIVE TRANSCRIPTION FACTOR FAMILY-RELATED"/>
    <property type="match status" value="1"/>
</dbReference>
<dbReference type="InterPro" id="IPR036236">
    <property type="entry name" value="Znf_C2H2_sf"/>
</dbReference>
<evidence type="ECO:0000259" key="11">
    <source>
        <dbReference type="PROSITE" id="PS50157"/>
    </source>
</evidence>
<feature type="domain" description="C2H2-type" evidence="11">
    <location>
        <begin position="110"/>
        <end position="138"/>
    </location>
</feature>
<evidence type="ECO:0000256" key="6">
    <source>
        <dbReference type="ARBA" id="ARBA00023015"/>
    </source>
</evidence>
<keyword evidence="5" id="KW-0862">Zinc</keyword>
<feature type="domain" description="C2H2-type" evidence="11">
    <location>
        <begin position="347"/>
        <end position="374"/>
    </location>
</feature>
<evidence type="ECO:0000256" key="4">
    <source>
        <dbReference type="ARBA" id="ARBA00022771"/>
    </source>
</evidence>
<dbReference type="GO" id="GO:0005634">
    <property type="term" value="C:nucleus"/>
    <property type="evidence" value="ECO:0007669"/>
    <property type="project" value="UniProtKB-SubCell"/>
</dbReference>
<keyword evidence="13" id="KW-1185">Reference proteome</keyword>
<dbReference type="OrthoDB" id="7728048at2759"/>
<dbReference type="InterPro" id="IPR050752">
    <property type="entry name" value="C2H2-ZF_domain"/>
</dbReference>
<keyword evidence="6" id="KW-0805">Transcription regulation</keyword>
<feature type="domain" description="C2H2-type" evidence="11">
    <location>
        <begin position="283"/>
        <end position="310"/>
    </location>
</feature>
<dbReference type="GO" id="GO:0008270">
    <property type="term" value="F:zinc ion binding"/>
    <property type="evidence" value="ECO:0007669"/>
    <property type="project" value="UniProtKB-KW"/>
</dbReference>
<reference evidence="12" key="1">
    <citation type="submission" date="2022-01" db="EMBL/GenBank/DDBJ databases">
        <authorList>
            <person name="King R."/>
        </authorList>
    </citation>
    <scope>NUCLEOTIDE SEQUENCE</scope>
</reference>
<evidence type="ECO:0000256" key="5">
    <source>
        <dbReference type="ARBA" id="ARBA00022833"/>
    </source>
</evidence>
<name>A0A9N9S6X7_9DIPT</name>
<organism evidence="12 13">
    <name type="scientific">Chironomus riparius</name>
    <dbReference type="NCBI Taxonomy" id="315576"/>
    <lineage>
        <taxon>Eukaryota</taxon>
        <taxon>Metazoa</taxon>
        <taxon>Ecdysozoa</taxon>
        <taxon>Arthropoda</taxon>
        <taxon>Hexapoda</taxon>
        <taxon>Insecta</taxon>
        <taxon>Pterygota</taxon>
        <taxon>Neoptera</taxon>
        <taxon>Endopterygota</taxon>
        <taxon>Diptera</taxon>
        <taxon>Nematocera</taxon>
        <taxon>Chironomoidea</taxon>
        <taxon>Chironomidae</taxon>
        <taxon>Chironominae</taxon>
        <taxon>Chironomus</taxon>
    </lineage>
</organism>
<dbReference type="Proteomes" id="UP001153620">
    <property type="component" value="Chromosome 4"/>
</dbReference>
<dbReference type="GO" id="GO:0000978">
    <property type="term" value="F:RNA polymerase II cis-regulatory region sequence-specific DNA binding"/>
    <property type="evidence" value="ECO:0007669"/>
    <property type="project" value="TreeGrafter"/>
</dbReference>
<dbReference type="SMART" id="SM00355">
    <property type="entry name" value="ZnF_C2H2"/>
    <property type="match status" value="10"/>
</dbReference>
<keyword evidence="3" id="KW-0677">Repeat</keyword>
<dbReference type="PROSITE" id="PS00028">
    <property type="entry name" value="ZINC_FINGER_C2H2_1"/>
    <property type="match status" value="4"/>
</dbReference>
<evidence type="ECO:0000313" key="12">
    <source>
        <dbReference type="EMBL" id="CAG9811707.1"/>
    </source>
</evidence>
<dbReference type="SUPFAM" id="SSF57667">
    <property type="entry name" value="beta-beta-alpha zinc fingers"/>
    <property type="match status" value="4"/>
</dbReference>
<feature type="domain" description="C2H2-type" evidence="11">
    <location>
        <begin position="224"/>
        <end position="247"/>
    </location>
</feature>
<dbReference type="FunFam" id="3.30.160.60:FF:000870">
    <property type="entry name" value="zinc finger protein 197 isoform X1"/>
    <property type="match status" value="1"/>
</dbReference>
<keyword evidence="4 10" id="KW-0863">Zinc-finger</keyword>
<protein>
    <recommendedName>
        <fullName evidence="11">C2H2-type domain-containing protein</fullName>
    </recommendedName>
</protein>
<feature type="domain" description="C2H2-type" evidence="11">
    <location>
        <begin position="198"/>
        <end position="225"/>
    </location>
</feature>
<proteinExistence type="predicted"/>
<reference evidence="12" key="2">
    <citation type="submission" date="2022-10" db="EMBL/GenBank/DDBJ databases">
        <authorList>
            <consortium name="ENA_rothamsted_submissions"/>
            <consortium name="culmorum"/>
            <person name="King R."/>
        </authorList>
    </citation>
    <scope>NUCLEOTIDE SEQUENCE</scope>
</reference>
<keyword evidence="8" id="KW-0804">Transcription</keyword>
<dbReference type="AlphaFoldDB" id="A0A9N9S6X7"/>
<evidence type="ECO:0000313" key="13">
    <source>
        <dbReference type="Proteomes" id="UP001153620"/>
    </source>
</evidence>
<dbReference type="Gene3D" id="3.30.160.60">
    <property type="entry name" value="Classic Zinc Finger"/>
    <property type="match status" value="4"/>
</dbReference>
<keyword evidence="9" id="KW-0539">Nucleus</keyword>
<comment type="subcellular location">
    <subcellularLocation>
        <location evidence="1">Nucleus</location>
    </subcellularLocation>
</comment>
<feature type="domain" description="C2H2-type" evidence="11">
    <location>
        <begin position="253"/>
        <end position="280"/>
    </location>
</feature>
<keyword evidence="7" id="KW-0238">DNA-binding</keyword>
<evidence type="ECO:0000256" key="9">
    <source>
        <dbReference type="ARBA" id="ARBA00023242"/>
    </source>
</evidence>
<evidence type="ECO:0000256" key="8">
    <source>
        <dbReference type="ARBA" id="ARBA00023163"/>
    </source>
</evidence>
<evidence type="ECO:0000256" key="1">
    <source>
        <dbReference type="ARBA" id="ARBA00004123"/>
    </source>
</evidence>
<keyword evidence="2" id="KW-0479">Metal-binding</keyword>
<dbReference type="InterPro" id="IPR013087">
    <property type="entry name" value="Znf_C2H2_type"/>
</dbReference>
<gene>
    <name evidence="12" type="ORF">CHIRRI_LOCUS14514</name>
</gene>
<dbReference type="GO" id="GO:0000981">
    <property type="term" value="F:DNA-binding transcription factor activity, RNA polymerase II-specific"/>
    <property type="evidence" value="ECO:0007669"/>
    <property type="project" value="TreeGrafter"/>
</dbReference>
<dbReference type="PANTHER" id="PTHR24384:SF189">
    <property type="entry name" value="C2H2-TYPE DOMAIN-CONTAINING PROTEIN-RELATED"/>
    <property type="match status" value="1"/>
</dbReference>
<evidence type="ECO:0000256" key="2">
    <source>
        <dbReference type="ARBA" id="ARBA00022723"/>
    </source>
</evidence>
<dbReference type="PROSITE" id="PS50157">
    <property type="entry name" value="ZINC_FINGER_C2H2_2"/>
    <property type="match status" value="6"/>
</dbReference>
<dbReference type="Pfam" id="PF00096">
    <property type="entry name" value="zf-C2H2"/>
    <property type="match status" value="3"/>
</dbReference>
<evidence type="ECO:0000256" key="10">
    <source>
        <dbReference type="PROSITE-ProRule" id="PRU00042"/>
    </source>
</evidence>
<dbReference type="EMBL" id="OU895880">
    <property type="protein sequence ID" value="CAG9811707.1"/>
    <property type="molecule type" value="Genomic_DNA"/>
</dbReference>
<evidence type="ECO:0000256" key="7">
    <source>
        <dbReference type="ARBA" id="ARBA00023125"/>
    </source>
</evidence>
<evidence type="ECO:0000256" key="3">
    <source>
        <dbReference type="ARBA" id="ARBA00022737"/>
    </source>
</evidence>
<accession>A0A9N9S6X7</accession>